<dbReference type="STRING" id="36745.CLSAP_25230"/>
<dbReference type="PATRIC" id="fig|931276.5.peg.2783"/>
<accession>M1MJP2</accession>
<proteinExistence type="predicted"/>
<feature type="domain" description="BIG2" evidence="2">
    <location>
        <begin position="345"/>
        <end position="419"/>
    </location>
</feature>
<evidence type="ECO:0000313" key="4">
    <source>
        <dbReference type="Proteomes" id="UP000011728"/>
    </source>
</evidence>
<dbReference type="AlphaFoldDB" id="M1MJP2"/>
<keyword evidence="1" id="KW-0732">Signal</keyword>
<dbReference type="EMBL" id="CP004121">
    <property type="protein sequence ID" value="AGF56533.1"/>
    <property type="molecule type" value="Genomic_DNA"/>
</dbReference>
<dbReference type="eggNOG" id="COG5492">
    <property type="taxonomic scope" value="Bacteria"/>
</dbReference>
<dbReference type="NCBIfam" id="TIGR01451">
    <property type="entry name" value="B_ant_repeat"/>
    <property type="match status" value="1"/>
</dbReference>
<name>M1MJP2_9CLOT</name>
<keyword evidence="4" id="KW-1185">Reference proteome</keyword>
<dbReference type="Gene3D" id="2.60.40.1080">
    <property type="match status" value="2"/>
</dbReference>
<dbReference type="InterPro" id="IPR001434">
    <property type="entry name" value="OmcB-like_DUF11"/>
</dbReference>
<dbReference type="Pfam" id="PF02368">
    <property type="entry name" value="Big_2"/>
    <property type="match status" value="2"/>
</dbReference>
<protein>
    <recommendedName>
        <fullName evidence="2">BIG2 domain-containing protein</fullName>
    </recommendedName>
</protein>
<dbReference type="Pfam" id="PF01345">
    <property type="entry name" value="DUF11"/>
    <property type="match status" value="1"/>
</dbReference>
<organism evidence="3 4">
    <name type="scientific">Clostridium saccharoperbutylacetonicum N1-4(HMT)</name>
    <dbReference type="NCBI Taxonomy" id="931276"/>
    <lineage>
        <taxon>Bacteria</taxon>
        <taxon>Bacillati</taxon>
        <taxon>Bacillota</taxon>
        <taxon>Clostridia</taxon>
        <taxon>Eubacteriales</taxon>
        <taxon>Clostridiaceae</taxon>
        <taxon>Clostridium</taxon>
    </lineage>
</organism>
<dbReference type="SUPFAM" id="SSF51126">
    <property type="entry name" value="Pectin lyase-like"/>
    <property type="match status" value="1"/>
</dbReference>
<dbReference type="InterPro" id="IPR003343">
    <property type="entry name" value="Big_2"/>
</dbReference>
<gene>
    <name evidence="3" type="ORF">Cspa_c27700</name>
</gene>
<reference evidence="3 4" key="1">
    <citation type="submission" date="2013-02" db="EMBL/GenBank/DDBJ databases">
        <title>Genome sequence of Clostridium saccharoperbutylacetonicum N1-4(HMT).</title>
        <authorList>
            <person name="Poehlein A."/>
            <person name="Daniel R."/>
        </authorList>
    </citation>
    <scope>NUCLEOTIDE SEQUENCE [LARGE SCALE GENOMIC DNA]</scope>
    <source>
        <strain evidence="4">N1-4(HMT)</strain>
    </source>
</reference>
<dbReference type="InterPro" id="IPR047589">
    <property type="entry name" value="DUF11_rpt"/>
</dbReference>
<dbReference type="KEGG" id="csr:Cspa_c27700"/>
<feature type="domain" description="BIG2" evidence="2">
    <location>
        <begin position="264"/>
        <end position="338"/>
    </location>
</feature>
<dbReference type="SUPFAM" id="SSF49373">
    <property type="entry name" value="Invasin/intimin cell-adhesion fragments"/>
    <property type="match status" value="2"/>
</dbReference>
<evidence type="ECO:0000256" key="1">
    <source>
        <dbReference type="SAM" id="SignalP"/>
    </source>
</evidence>
<dbReference type="Gene3D" id="3.30.1910.20">
    <property type="entry name" value="asparaginyl-tRNA synthetase, N-terminal domain"/>
    <property type="match status" value="1"/>
</dbReference>
<dbReference type="OrthoDB" id="1758300at2"/>
<dbReference type="Proteomes" id="UP000011728">
    <property type="component" value="Chromosome"/>
</dbReference>
<evidence type="ECO:0000313" key="3">
    <source>
        <dbReference type="EMBL" id="AGF56533.1"/>
    </source>
</evidence>
<feature type="chain" id="PRO_5004015708" description="BIG2 domain-containing protein" evidence="1">
    <location>
        <begin position="29"/>
        <end position="558"/>
    </location>
</feature>
<evidence type="ECO:0000259" key="2">
    <source>
        <dbReference type="SMART" id="SM00635"/>
    </source>
</evidence>
<dbReference type="SMART" id="SM00635">
    <property type="entry name" value="BID_2"/>
    <property type="match status" value="2"/>
</dbReference>
<dbReference type="RefSeq" id="WP_015392852.1">
    <property type="nucleotide sequence ID" value="NC_020291.1"/>
</dbReference>
<feature type="signal peptide" evidence="1">
    <location>
        <begin position="1"/>
        <end position="28"/>
    </location>
</feature>
<dbReference type="Gene3D" id="2.60.40.1170">
    <property type="entry name" value="Mu homology domain, subdomain B"/>
    <property type="match status" value="1"/>
</dbReference>
<sequence>MKNYFKKFSVMFIIAFAIMFGNFTNAFAVSHVLSVSYATTVRINDTTISFDKVIYVDPQNGDDITGLGNEKYPYSTIKRALEVCSAKGSAIFLKGTTKETTNPINLASKSVTIIGDYLKYGSKITSSISNGSINIYNVYLSNSSTATYGEIFASIASLNLYNCIFEENSYYTNVSVTSSNFYNCLIIKQGIKYNSTINYVNCAFKAKIATNDTCVSNVTYDDKFKLTSDSGRWQNEGTGKNPDGTVANMGLYGGQFAWGTWTGNKESILLNKSTMILTEDASEQLTATTTPAGVGVTWKSSNESNATVDSNGKVTAIKEGQATITATTSDGLTAICIVTVTKKAEQESISLNKSTTNLIIDDSETLIATTTPAGAQVTWKSSDSSVATVDSAGKVTAAKEGTCTIIATTADGLTAKCVVTVIPKGTDPNPQPIDTEYITNIAHAKGTNTNNPGGEVTIIFHGSSDTKLSLVKTADVKDVWIGDNFTYTLVITNTGTKTAKAVVVKDPAPNHIDFNVNGVTTTQGTVDSSSTSKNIIVNVGDILPGGTVTIKIPSTVIA</sequence>
<dbReference type="HOGENOM" id="CLU_041399_2_0_9"/>
<dbReference type="InterPro" id="IPR011050">
    <property type="entry name" value="Pectin_lyase_fold/virulence"/>
</dbReference>
<dbReference type="InterPro" id="IPR008964">
    <property type="entry name" value="Invasin/intimin_cell_adhesion"/>
</dbReference>